<dbReference type="EMBL" id="CAJPIN010018701">
    <property type="protein sequence ID" value="CAG2062113.1"/>
    <property type="molecule type" value="Genomic_DNA"/>
</dbReference>
<proteinExistence type="predicted"/>
<keyword evidence="3" id="KW-1185">Reference proteome</keyword>
<evidence type="ECO:0000313" key="3">
    <source>
        <dbReference type="Proteomes" id="UP001153148"/>
    </source>
</evidence>
<dbReference type="SUPFAM" id="SSF49503">
    <property type="entry name" value="Cupredoxins"/>
    <property type="match status" value="1"/>
</dbReference>
<accession>A0ABN7P948</accession>
<evidence type="ECO:0000313" key="2">
    <source>
        <dbReference type="EMBL" id="CAG2062113.1"/>
    </source>
</evidence>
<reference evidence="2" key="1">
    <citation type="submission" date="2021-03" db="EMBL/GenBank/DDBJ databases">
        <authorList>
            <person name="Tran Van P."/>
        </authorList>
    </citation>
    <scope>NUCLEOTIDE SEQUENCE</scope>
</reference>
<dbReference type="InterPro" id="IPR008972">
    <property type="entry name" value="Cupredoxin"/>
</dbReference>
<sequence length="362" mass="40840">MQHLRLSPSTLVSLRSVLLYNPAVTLAKPSVEEHKLEAQRNPPNVESLFLTCLCPSMNHVQGLNKVNGIHGSFVVRCPQSEDIHGHLYDHDLPEHTIIMSDWLHVPASMHLPGSSHILNGVPENILINGRGRTTVLVYLATSLGHRQIIEIDSQPNGGFAALFLATSVLQHRASLVYLLGDDRTNRSDPSGEGLKMPKGALAITSTFNRNSSDDLVPIPYTKFTVRFGERYRMRIINSGTLICPFQISVEDHNMTVLELVEKVKKMVLIISLFLPSISVPKPLFGVMTRPNMTNGLPEGYNLNPPNCKSNKYYICVTELSYNGINDPDFFKREADTVRYYEIKFVRYSIDNFFHVNNYYPFR</sequence>
<gene>
    <name evidence="2" type="ORF">TPAB3V08_LOCUS9066</name>
</gene>
<name>A0ABN7P948_TIMPD</name>
<dbReference type="Pfam" id="PF00394">
    <property type="entry name" value="Cu-oxidase"/>
    <property type="match status" value="1"/>
</dbReference>
<dbReference type="Proteomes" id="UP001153148">
    <property type="component" value="Unassembled WGS sequence"/>
</dbReference>
<dbReference type="Gene3D" id="2.60.40.420">
    <property type="entry name" value="Cupredoxins - blue copper proteins"/>
    <property type="match status" value="1"/>
</dbReference>
<dbReference type="InterPro" id="IPR001117">
    <property type="entry name" value="Cu-oxidase_2nd"/>
</dbReference>
<protein>
    <recommendedName>
        <fullName evidence="1">Plastocyanin-like domain-containing protein</fullName>
    </recommendedName>
</protein>
<feature type="non-terminal residue" evidence="2">
    <location>
        <position position="362"/>
    </location>
</feature>
<evidence type="ECO:0000259" key="1">
    <source>
        <dbReference type="Pfam" id="PF00394"/>
    </source>
</evidence>
<organism evidence="2 3">
    <name type="scientific">Timema podura</name>
    <name type="common">Walking stick</name>
    <dbReference type="NCBI Taxonomy" id="61482"/>
    <lineage>
        <taxon>Eukaryota</taxon>
        <taxon>Metazoa</taxon>
        <taxon>Ecdysozoa</taxon>
        <taxon>Arthropoda</taxon>
        <taxon>Hexapoda</taxon>
        <taxon>Insecta</taxon>
        <taxon>Pterygota</taxon>
        <taxon>Neoptera</taxon>
        <taxon>Polyneoptera</taxon>
        <taxon>Phasmatodea</taxon>
        <taxon>Timematodea</taxon>
        <taxon>Timematoidea</taxon>
        <taxon>Timematidae</taxon>
        <taxon>Timema</taxon>
    </lineage>
</organism>
<comment type="caution">
    <text evidence="2">The sequence shown here is derived from an EMBL/GenBank/DDBJ whole genome shotgun (WGS) entry which is preliminary data.</text>
</comment>
<feature type="domain" description="Plastocyanin-like" evidence="1">
    <location>
        <begin position="206"/>
        <end position="258"/>
    </location>
</feature>